<proteinExistence type="predicted"/>
<evidence type="ECO:0000313" key="7">
    <source>
        <dbReference type="EMBL" id="KAJ8398082.1"/>
    </source>
</evidence>
<evidence type="ECO:0000256" key="2">
    <source>
        <dbReference type="ARBA" id="ARBA00022692"/>
    </source>
</evidence>
<evidence type="ECO:0000313" key="8">
    <source>
        <dbReference type="Proteomes" id="UP001221898"/>
    </source>
</evidence>
<comment type="subcellular location">
    <subcellularLocation>
        <location evidence="1">Membrane</location>
        <topology evidence="1">Multi-pass membrane protein</topology>
    </subcellularLocation>
</comment>
<evidence type="ECO:0000256" key="4">
    <source>
        <dbReference type="ARBA" id="ARBA00023136"/>
    </source>
</evidence>
<protein>
    <recommendedName>
        <fullName evidence="6">Major facilitator superfamily (MFS) profile domain-containing protein</fullName>
    </recommendedName>
</protein>
<reference evidence="7" key="1">
    <citation type="journal article" date="2023" name="Science">
        <title>Genome structures resolve the early diversification of teleost fishes.</title>
        <authorList>
            <person name="Parey E."/>
            <person name="Louis A."/>
            <person name="Montfort J."/>
            <person name="Bouchez O."/>
            <person name="Roques C."/>
            <person name="Iampietro C."/>
            <person name="Lluch J."/>
            <person name="Castinel A."/>
            <person name="Donnadieu C."/>
            <person name="Desvignes T."/>
            <person name="Floi Bucao C."/>
            <person name="Jouanno E."/>
            <person name="Wen M."/>
            <person name="Mejri S."/>
            <person name="Dirks R."/>
            <person name="Jansen H."/>
            <person name="Henkel C."/>
            <person name="Chen W.J."/>
            <person name="Zahm M."/>
            <person name="Cabau C."/>
            <person name="Klopp C."/>
            <person name="Thompson A.W."/>
            <person name="Robinson-Rechavi M."/>
            <person name="Braasch I."/>
            <person name="Lecointre G."/>
            <person name="Bobe J."/>
            <person name="Postlethwait J.H."/>
            <person name="Berthelot C."/>
            <person name="Roest Crollius H."/>
            <person name="Guiguen Y."/>
        </authorList>
    </citation>
    <scope>NUCLEOTIDE SEQUENCE</scope>
    <source>
        <strain evidence="7">NC1722</strain>
    </source>
</reference>
<evidence type="ECO:0000256" key="1">
    <source>
        <dbReference type="ARBA" id="ARBA00004141"/>
    </source>
</evidence>
<keyword evidence="3 5" id="KW-1133">Transmembrane helix</keyword>
<accession>A0AAD7WID6</accession>
<keyword evidence="8" id="KW-1185">Reference proteome</keyword>
<dbReference type="InterPro" id="IPR020846">
    <property type="entry name" value="MFS_dom"/>
</dbReference>
<dbReference type="PROSITE" id="PS50850">
    <property type="entry name" value="MFS"/>
    <property type="match status" value="1"/>
</dbReference>
<feature type="transmembrane region" description="Helical" evidence="5">
    <location>
        <begin position="24"/>
        <end position="44"/>
    </location>
</feature>
<gene>
    <name evidence="7" type="ORF">AAFF_G00431590</name>
</gene>
<comment type="caution">
    <text evidence="7">The sequence shown here is derived from an EMBL/GenBank/DDBJ whole genome shotgun (WGS) entry which is preliminary data.</text>
</comment>
<organism evidence="7 8">
    <name type="scientific">Aldrovandia affinis</name>
    <dbReference type="NCBI Taxonomy" id="143900"/>
    <lineage>
        <taxon>Eukaryota</taxon>
        <taxon>Metazoa</taxon>
        <taxon>Chordata</taxon>
        <taxon>Craniata</taxon>
        <taxon>Vertebrata</taxon>
        <taxon>Euteleostomi</taxon>
        <taxon>Actinopterygii</taxon>
        <taxon>Neopterygii</taxon>
        <taxon>Teleostei</taxon>
        <taxon>Notacanthiformes</taxon>
        <taxon>Halosauridae</taxon>
        <taxon>Aldrovandia</taxon>
    </lineage>
</organism>
<feature type="domain" description="Major facilitator superfamily (MFS) profile" evidence="6">
    <location>
        <begin position="1"/>
        <end position="127"/>
    </location>
</feature>
<dbReference type="EMBL" id="JAINUG010000093">
    <property type="protein sequence ID" value="KAJ8398082.1"/>
    <property type="molecule type" value="Genomic_DNA"/>
</dbReference>
<dbReference type="Proteomes" id="UP001221898">
    <property type="component" value="Unassembled WGS sequence"/>
</dbReference>
<dbReference type="PANTHER" id="PTHR24064">
    <property type="entry name" value="SOLUTE CARRIER FAMILY 22 MEMBER"/>
    <property type="match status" value="1"/>
</dbReference>
<feature type="transmembrane region" description="Helical" evidence="5">
    <location>
        <begin position="84"/>
        <end position="102"/>
    </location>
</feature>
<dbReference type="GO" id="GO:0022857">
    <property type="term" value="F:transmembrane transporter activity"/>
    <property type="evidence" value="ECO:0007669"/>
    <property type="project" value="InterPro"/>
</dbReference>
<keyword evidence="2 5" id="KW-0812">Transmembrane</keyword>
<dbReference type="GO" id="GO:0016020">
    <property type="term" value="C:membrane"/>
    <property type="evidence" value="ECO:0007669"/>
    <property type="project" value="UniProtKB-SubCell"/>
</dbReference>
<keyword evidence="4 5" id="KW-0472">Membrane</keyword>
<name>A0AAD7WID6_9TELE</name>
<dbReference type="AlphaFoldDB" id="A0AAD7WID6"/>
<evidence type="ECO:0000259" key="6">
    <source>
        <dbReference type="PROSITE" id="PS50850"/>
    </source>
</evidence>
<feature type="transmembrane region" description="Helical" evidence="5">
    <location>
        <begin position="50"/>
        <end position="72"/>
    </location>
</feature>
<sequence length="127" mass="13730">MYMTGLLVGSLMGGAISDRYGKRLLLVVSAVLQAVTALCSAFLLFSPFHLAARCIAGITCYGINISSFSLGVEWSLPRYHIWPPALLSFSFSLGMMSLAPAADLCPSWLHLHLVTAVPQLLCLPLYL</sequence>
<evidence type="ECO:0000256" key="3">
    <source>
        <dbReference type="ARBA" id="ARBA00022989"/>
    </source>
</evidence>
<dbReference type="SUPFAM" id="SSF103473">
    <property type="entry name" value="MFS general substrate transporter"/>
    <property type="match status" value="1"/>
</dbReference>
<evidence type="ECO:0000256" key="5">
    <source>
        <dbReference type="SAM" id="Phobius"/>
    </source>
</evidence>
<dbReference type="Gene3D" id="1.20.1250.20">
    <property type="entry name" value="MFS general substrate transporter like domains"/>
    <property type="match status" value="1"/>
</dbReference>
<dbReference type="InterPro" id="IPR036259">
    <property type="entry name" value="MFS_trans_sf"/>
</dbReference>